<dbReference type="PANTHER" id="PTHR12121:SF34">
    <property type="entry name" value="PROTEIN ANGEL"/>
    <property type="match status" value="1"/>
</dbReference>
<dbReference type="Gene3D" id="3.60.10.10">
    <property type="entry name" value="Endonuclease/exonuclease/phosphatase"/>
    <property type="match status" value="1"/>
</dbReference>
<proteinExistence type="predicted"/>
<keyword evidence="4" id="KW-1185">Reference proteome</keyword>
<feature type="region of interest" description="Disordered" evidence="1">
    <location>
        <begin position="158"/>
        <end position="192"/>
    </location>
</feature>
<reference evidence="4" key="1">
    <citation type="journal article" date="2023" name="Commun. Biol.">
        <title>Genome analysis of Parmales, the sister group of diatoms, reveals the evolutionary specialization of diatoms from phago-mixotrophs to photoautotrophs.</title>
        <authorList>
            <person name="Ban H."/>
            <person name="Sato S."/>
            <person name="Yoshikawa S."/>
            <person name="Yamada K."/>
            <person name="Nakamura Y."/>
            <person name="Ichinomiya M."/>
            <person name="Sato N."/>
            <person name="Blanc-Mathieu R."/>
            <person name="Endo H."/>
            <person name="Kuwata A."/>
            <person name="Ogata H."/>
        </authorList>
    </citation>
    <scope>NUCLEOTIDE SEQUENCE [LARGE SCALE GENOMIC DNA]</scope>
</reference>
<feature type="compositionally biased region" description="Low complexity" evidence="1">
    <location>
        <begin position="173"/>
        <end position="185"/>
    </location>
</feature>
<feature type="domain" description="Endonuclease/exonuclease/phosphatase" evidence="2">
    <location>
        <begin position="278"/>
        <end position="592"/>
    </location>
</feature>
<dbReference type="GO" id="GO:0000175">
    <property type="term" value="F:3'-5'-RNA exonuclease activity"/>
    <property type="evidence" value="ECO:0007669"/>
    <property type="project" value="TreeGrafter"/>
</dbReference>
<evidence type="ECO:0000259" key="2">
    <source>
        <dbReference type="Pfam" id="PF03372"/>
    </source>
</evidence>
<protein>
    <recommendedName>
        <fullName evidence="2">Endonuclease/exonuclease/phosphatase domain-containing protein</fullName>
    </recommendedName>
</protein>
<dbReference type="InterPro" id="IPR036691">
    <property type="entry name" value="Endo/exonu/phosph_ase_sf"/>
</dbReference>
<dbReference type="OrthoDB" id="428734at2759"/>
<dbReference type="PANTHER" id="PTHR12121">
    <property type="entry name" value="CARBON CATABOLITE REPRESSOR PROTEIN 4"/>
    <property type="match status" value="1"/>
</dbReference>
<dbReference type="Proteomes" id="UP001165065">
    <property type="component" value="Unassembled WGS sequence"/>
</dbReference>
<dbReference type="InterPro" id="IPR005135">
    <property type="entry name" value="Endo/exonuclease/phosphatase"/>
</dbReference>
<dbReference type="EMBL" id="BRYA01000054">
    <property type="protein sequence ID" value="GMI35415.1"/>
    <property type="molecule type" value="Genomic_DNA"/>
</dbReference>
<accession>A0A9W7G6Q6</accession>
<dbReference type="SUPFAM" id="SSF56219">
    <property type="entry name" value="DNase I-like"/>
    <property type="match status" value="1"/>
</dbReference>
<dbReference type="AlphaFoldDB" id="A0A9W7G6Q6"/>
<evidence type="ECO:0000256" key="1">
    <source>
        <dbReference type="SAM" id="MobiDB-lite"/>
    </source>
</evidence>
<comment type="caution">
    <text evidence="3">The sequence shown here is derived from an EMBL/GenBank/DDBJ whole genome shotgun (WGS) entry which is preliminary data.</text>
</comment>
<sequence length="605" mass="67838">MRKDHGFSWNLSLRVDRPLEGCVLTPHSYMYAKKLDDADITKGISPFAFLSPTSPPEHSFKFTFYKSKKISETCYSRSCPRQGTFSPLEWSRYRIKGGINARNRDALDAVGIICADGRRDCYNQRFCNEDCFVKGWRESKVVPPGTYVKVKHMKEVEVKTNGTSKDNKDKDAASTSSPDSPSTKPVKAPQHLATVDTEEWVKIAETTGEDPTFYPDATCVGHRILLLAESVSVEDGSVLMSRTVKTELCLASPPPPPKRQLVMAKNIGGSGHRFRVVTYNMLAEIYATAQMYPYCDFWALSWDYRFQNLKLELEQTDGDVVCLQEVQSDYFTSHIQPFMSSQGYEGIYKQKTRDAMGMAGKVDGCAMFWRKSKLQCVENYSVSFNELAQRQAASMGLNPRSEEAAQFLNRLKKDNVAQLAVLEFTNVTRTTAGTHNRVCVVNTHFYSNKDHPDIKLWQAWQLAAQVEEFAVSRNLPVLLCGDLNSTPDSAVYDLLGSQSVHPGHPDIAEAKDRVLPDARSITHGINLASAYHTVTGSEPTFTNYTGGFKGTLDYIWYTSENLRPLSTAPIVEEDKILKYGMALPNTQFSSDHILMLADMQLGGQR</sequence>
<name>A0A9W7G6Q6_9STRA</name>
<organism evidence="3 4">
    <name type="scientific">Triparma columacea</name>
    <dbReference type="NCBI Taxonomy" id="722753"/>
    <lineage>
        <taxon>Eukaryota</taxon>
        <taxon>Sar</taxon>
        <taxon>Stramenopiles</taxon>
        <taxon>Ochrophyta</taxon>
        <taxon>Bolidophyceae</taxon>
        <taxon>Parmales</taxon>
        <taxon>Triparmaceae</taxon>
        <taxon>Triparma</taxon>
    </lineage>
</organism>
<gene>
    <name evidence="3" type="ORF">TrCOL_g6360</name>
</gene>
<evidence type="ECO:0000313" key="3">
    <source>
        <dbReference type="EMBL" id="GMI35415.1"/>
    </source>
</evidence>
<dbReference type="Pfam" id="PF03372">
    <property type="entry name" value="Exo_endo_phos"/>
    <property type="match status" value="1"/>
</dbReference>
<dbReference type="InterPro" id="IPR050410">
    <property type="entry name" value="CCR4/nocturin_mRNA_transcr"/>
</dbReference>
<evidence type="ECO:0000313" key="4">
    <source>
        <dbReference type="Proteomes" id="UP001165065"/>
    </source>
</evidence>